<reference evidence="2" key="2">
    <citation type="submission" date="2025-08" db="UniProtKB">
        <authorList>
            <consortium name="RefSeq"/>
        </authorList>
    </citation>
    <scope>IDENTIFICATION</scope>
    <source>
        <tissue evidence="2">Leaf</tissue>
    </source>
</reference>
<proteinExistence type="predicted"/>
<dbReference type="RefSeq" id="XP_075101566.1">
    <property type="nucleotide sequence ID" value="XM_075245465.1"/>
</dbReference>
<organism evidence="1 2">
    <name type="scientific">Nicotiana tabacum</name>
    <name type="common">Common tobacco</name>
    <dbReference type="NCBI Taxonomy" id="4097"/>
    <lineage>
        <taxon>Eukaryota</taxon>
        <taxon>Viridiplantae</taxon>
        <taxon>Streptophyta</taxon>
        <taxon>Embryophyta</taxon>
        <taxon>Tracheophyta</taxon>
        <taxon>Spermatophyta</taxon>
        <taxon>Magnoliopsida</taxon>
        <taxon>eudicotyledons</taxon>
        <taxon>Gunneridae</taxon>
        <taxon>Pentapetalae</taxon>
        <taxon>asterids</taxon>
        <taxon>lamiids</taxon>
        <taxon>Solanales</taxon>
        <taxon>Solanaceae</taxon>
        <taxon>Nicotianoideae</taxon>
        <taxon>Nicotianeae</taxon>
        <taxon>Nicotiana</taxon>
    </lineage>
</organism>
<dbReference type="Proteomes" id="UP000790787">
    <property type="component" value="Chromosome 3"/>
</dbReference>
<accession>A0AC58TWG2</accession>
<gene>
    <name evidence="2" type="primary">LOC142177017</name>
</gene>
<reference evidence="1" key="1">
    <citation type="journal article" date="2014" name="Nat. Commun.">
        <title>The tobacco genome sequence and its comparison with those of tomato and potato.</title>
        <authorList>
            <person name="Sierro N."/>
            <person name="Battey J.N."/>
            <person name="Ouadi S."/>
            <person name="Bakaher N."/>
            <person name="Bovet L."/>
            <person name="Willig A."/>
            <person name="Goepfert S."/>
            <person name="Peitsch M.C."/>
            <person name="Ivanov N.V."/>
        </authorList>
    </citation>
    <scope>NUCLEOTIDE SEQUENCE [LARGE SCALE GENOMIC DNA]</scope>
</reference>
<evidence type="ECO:0000313" key="1">
    <source>
        <dbReference type="Proteomes" id="UP000790787"/>
    </source>
</evidence>
<evidence type="ECO:0000313" key="2">
    <source>
        <dbReference type="RefSeq" id="XP_075101566.1"/>
    </source>
</evidence>
<name>A0AC58TWG2_TOBAC</name>
<sequence>MTGTYFAPTLSLSGSTSQVVNHDVNHSYFLHSSDALGMTLVTSPFDERGFSSWRRSILIALSAKNKLGFINGVCDGPTLGSKDHAQWSRCNDMVTSWLLNSLTKEIGDNVIYSKSAKELWNSLEHMLWDELDSLNSHLGCTCTCMCEGKKKVAKFLEDQRVIQFLMGLNNVYAHARGNILLMIPLPIMDHAYSFLLHDESQREIYVSPQYPSDGTFFMVGTPGKFNHRKNNHKTWGTPQKQGNNKNIQQKFKKKTKYNPNVSRTHRMRTWHIRADCYKLIGFPNDFQFTRLTNYQPPIKENAVMEGQENKEKTNACIEGNMSNHNQFFSKEQVSELVNIIKKIIDSGACFDASSFINFTSLPVPLNISLPNSFQLCVTYIGSVSIQPDMVLHRVLHVPSFNLEIISMYGRQKFNLKVKKIISDNAIELGTRSQEASFLDSQGIIHETSCVATPQQNGAIERKHRHLFEVAKALFFHSKVLKGLTAYEVLLGKQPNYDSLKIFGYLWYASTLSHNKGKFEPRAKGCVSRICLESERIQSLFLEMSGTFPHAPTESSSSPISPSFFPTLSTTQLSSSSPSNTSKCPTSHTPTNITLTPSKSTHVSYPSYSFTRIFSPSSITTRTPIPVHPPPVRKFDRVSQKPPYLDDYICNNIFLSNLSSCLSKPLNPTASSFGALSMNNQHLLTSISSISEPTNYLQASTHHG</sequence>
<keyword evidence="1" id="KW-1185">Reference proteome</keyword>
<protein>
    <submittedName>
        <fullName evidence="2">Uncharacterized protein LOC142177017</fullName>
    </submittedName>
</protein>